<protein>
    <submittedName>
        <fullName evidence="1">Uncharacterized protein</fullName>
    </submittedName>
</protein>
<comment type="caution">
    <text evidence="1">The sequence shown here is derived from an EMBL/GenBank/DDBJ whole genome shotgun (WGS) entry which is preliminary data.</text>
</comment>
<proteinExistence type="predicted"/>
<dbReference type="AlphaFoldDB" id="A0A8X6VEJ4"/>
<reference evidence="1" key="1">
    <citation type="submission" date="2020-08" db="EMBL/GenBank/DDBJ databases">
        <title>Multicomponent nature underlies the extraordinary mechanical properties of spider dragline silk.</title>
        <authorList>
            <person name="Kono N."/>
            <person name="Nakamura H."/>
            <person name="Mori M."/>
            <person name="Yoshida Y."/>
            <person name="Ohtoshi R."/>
            <person name="Malay A.D."/>
            <person name="Moran D.A.P."/>
            <person name="Tomita M."/>
            <person name="Numata K."/>
            <person name="Arakawa K."/>
        </authorList>
    </citation>
    <scope>NUCLEOTIDE SEQUENCE</scope>
</reference>
<name>A0A8X6VEJ4_TRICX</name>
<gene>
    <name evidence="1" type="ORF">TNCV_1281951</name>
</gene>
<sequence>MLSNPFLSSFIHCYQPSDVQPAHQFHLDPSQTTDRAKFKLVPTATQPTTPACILSSRITLVFYSTDCNHAEWGRMVFSNESRFQLYPDDVSEDTQGTIACLIGPLPGVMVWDAVTFYGRTSLVVIRGNL</sequence>
<evidence type="ECO:0000313" key="1">
    <source>
        <dbReference type="EMBL" id="GFY15547.1"/>
    </source>
</evidence>
<keyword evidence="2" id="KW-1185">Reference proteome</keyword>
<dbReference type="Proteomes" id="UP000887159">
    <property type="component" value="Unassembled WGS sequence"/>
</dbReference>
<organism evidence="1 2">
    <name type="scientific">Trichonephila clavipes</name>
    <name type="common">Golden silk orbweaver</name>
    <name type="synonym">Nephila clavipes</name>
    <dbReference type="NCBI Taxonomy" id="2585209"/>
    <lineage>
        <taxon>Eukaryota</taxon>
        <taxon>Metazoa</taxon>
        <taxon>Ecdysozoa</taxon>
        <taxon>Arthropoda</taxon>
        <taxon>Chelicerata</taxon>
        <taxon>Arachnida</taxon>
        <taxon>Araneae</taxon>
        <taxon>Araneomorphae</taxon>
        <taxon>Entelegynae</taxon>
        <taxon>Araneoidea</taxon>
        <taxon>Nephilidae</taxon>
        <taxon>Trichonephila</taxon>
    </lineage>
</organism>
<evidence type="ECO:0000313" key="2">
    <source>
        <dbReference type="Proteomes" id="UP000887159"/>
    </source>
</evidence>
<dbReference type="EMBL" id="BMAU01021335">
    <property type="protein sequence ID" value="GFY15547.1"/>
    <property type="molecule type" value="Genomic_DNA"/>
</dbReference>
<accession>A0A8X6VEJ4</accession>